<dbReference type="Gene3D" id="3.30.420.10">
    <property type="entry name" value="Ribonuclease H-like superfamily/Ribonuclease H"/>
    <property type="match status" value="1"/>
</dbReference>
<accession>A0A5D3E6A9</accession>
<dbReference type="InterPro" id="IPR001584">
    <property type="entry name" value="Integrase_cat-core"/>
</dbReference>
<dbReference type="InterPro" id="IPR036397">
    <property type="entry name" value="RNaseH_sf"/>
</dbReference>
<name>A0A5D3E6A9_CUCMM</name>
<gene>
    <name evidence="2" type="ORF">E5676_scaffold398G00190</name>
</gene>
<dbReference type="Pfam" id="PF24626">
    <property type="entry name" value="SH3_Tf2-1"/>
    <property type="match status" value="1"/>
</dbReference>
<dbReference type="AlphaFoldDB" id="A0A5D3E6A9"/>
<proteinExistence type="predicted"/>
<sequence length="159" mass="18057">MGTRLNFSTAFHPQTDGQTERLDQVLEDMLRACALEFPGSWDSHLHLMEFAYNNSFHATIGMAPFEALYGKCCRSPICWDEVGEQRLMGPKRGKLSPHFVGPFEILERIGPVAYRLALPPSLSAVHDVFHVSMLRKYVTDPSHVVDYEPLEIDENLSYT</sequence>
<evidence type="ECO:0000313" key="2">
    <source>
        <dbReference type="EMBL" id="TYK31667.1"/>
    </source>
</evidence>
<dbReference type="InterPro" id="IPR056924">
    <property type="entry name" value="SH3_Tf2-1"/>
</dbReference>
<dbReference type="GO" id="GO:0003676">
    <property type="term" value="F:nucleic acid binding"/>
    <property type="evidence" value="ECO:0007669"/>
    <property type="project" value="InterPro"/>
</dbReference>
<comment type="caution">
    <text evidence="2">The sequence shown here is derived from an EMBL/GenBank/DDBJ whole genome shotgun (WGS) entry which is preliminary data.</text>
</comment>
<organism evidence="2 3">
    <name type="scientific">Cucumis melo var. makuwa</name>
    <name type="common">Oriental melon</name>
    <dbReference type="NCBI Taxonomy" id="1194695"/>
    <lineage>
        <taxon>Eukaryota</taxon>
        <taxon>Viridiplantae</taxon>
        <taxon>Streptophyta</taxon>
        <taxon>Embryophyta</taxon>
        <taxon>Tracheophyta</taxon>
        <taxon>Spermatophyta</taxon>
        <taxon>Magnoliopsida</taxon>
        <taxon>eudicotyledons</taxon>
        <taxon>Gunneridae</taxon>
        <taxon>Pentapetalae</taxon>
        <taxon>rosids</taxon>
        <taxon>fabids</taxon>
        <taxon>Cucurbitales</taxon>
        <taxon>Cucurbitaceae</taxon>
        <taxon>Benincaseae</taxon>
        <taxon>Cucumis</taxon>
    </lineage>
</organism>
<dbReference type="InterPro" id="IPR012337">
    <property type="entry name" value="RNaseH-like_sf"/>
</dbReference>
<dbReference type="PANTHER" id="PTHR46148:SF60">
    <property type="entry name" value="CHROMO DOMAIN-CONTAINING PROTEIN"/>
    <property type="match status" value="1"/>
</dbReference>
<dbReference type="PANTHER" id="PTHR46148">
    <property type="entry name" value="CHROMO DOMAIN-CONTAINING PROTEIN"/>
    <property type="match status" value="1"/>
</dbReference>
<feature type="domain" description="Integrase catalytic" evidence="1">
    <location>
        <begin position="1"/>
        <end position="72"/>
    </location>
</feature>
<dbReference type="PROSITE" id="PS50994">
    <property type="entry name" value="INTEGRASE"/>
    <property type="match status" value="1"/>
</dbReference>
<dbReference type="EMBL" id="SSTD01000026">
    <property type="protein sequence ID" value="TYK31667.1"/>
    <property type="molecule type" value="Genomic_DNA"/>
</dbReference>
<reference evidence="2 3" key="1">
    <citation type="submission" date="2019-08" db="EMBL/GenBank/DDBJ databases">
        <title>Draft genome sequences of two oriental melons (Cucumis melo L. var makuwa).</title>
        <authorList>
            <person name="Kwon S.-Y."/>
        </authorList>
    </citation>
    <scope>NUCLEOTIDE SEQUENCE [LARGE SCALE GENOMIC DNA]</scope>
    <source>
        <strain evidence="3">cv. Chang Bougi</strain>
        <tissue evidence="2">Leaf</tissue>
    </source>
</reference>
<dbReference type="SUPFAM" id="SSF53098">
    <property type="entry name" value="Ribonuclease H-like"/>
    <property type="match status" value="1"/>
</dbReference>
<evidence type="ECO:0000313" key="3">
    <source>
        <dbReference type="Proteomes" id="UP000321947"/>
    </source>
</evidence>
<protein>
    <submittedName>
        <fullName evidence="2">Pol protein</fullName>
    </submittedName>
</protein>
<dbReference type="Proteomes" id="UP000321947">
    <property type="component" value="Unassembled WGS sequence"/>
</dbReference>
<dbReference type="GO" id="GO:0015074">
    <property type="term" value="P:DNA integration"/>
    <property type="evidence" value="ECO:0007669"/>
    <property type="project" value="InterPro"/>
</dbReference>
<evidence type="ECO:0000259" key="1">
    <source>
        <dbReference type="PROSITE" id="PS50994"/>
    </source>
</evidence>